<dbReference type="RefSeq" id="WP_133992453.1">
    <property type="nucleotide sequence ID" value="NZ_SODV01000001.1"/>
</dbReference>
<dbReference type="Pfam" id="PF11937">
    <property type="entry name" value="DUF3455"/>
    <property type="match status" value="1"/>
</dbReference>
<reference evidence="2 3" key="1">
    <citation type="submission" date="2019-03" db="EMBL/GenBank/DDBJ databases">
        <title>Genomic Encyclopedia of Type Strains, Phase IV (KMG-IV): sequencing the most valuable type-strain genomes for metagenomic binning, comparative biology and taxonomic classification.</title>
        <authorList>
            <person name="Goeker M."/>
        </authorList>
    </citation>
    <scope>NUCLEOTIDE SEQUENCE [LARGE SCALE GENOMIC DNA]</scope>
    <source>
        <strain evidence="2 3">DSM 100059</strain>
    </source>
</reference>
<protein>
    <submittedName>
        <fullName evidence="2">Uncharacterized protein DUF3455</fullName>
    </submittedName>
</protein>
<dbReference type="Proteomes" id="UP000294498">
    <property type="component" value="Unassembled WGS sequence"/>
</dbReference>
<evidence type="ECO:0000313" key="2">
    <source>
        <dbReference type="EMBL" id="TDX00622.1"/>
    </source>
</evidence>
<comment type="caution">
    <text evidence="2">The sequence shown here is derived from an EMBL/GenBank/DDBJ whole genome shotgun (WGS) entry which is preliminary data.</text>
</comment>
<dbReference type="AlphaFoldDB" id="A0A4R8DR26"/>
<keyword evidence="1" id="KW-0732">Signal</keyword>
<feature type="signal peptide" evidence="1">
    <location>
        <begin position="1"/>
        <end position="18"/>
    </location>
</feature>
<proteinExistence type="predicted"/>
<dbReference type="OrthoDB" id="193535at2"/>
<dbReference type="PANTHER" id="PTHR35567:SF1">
    <property type="entry name" value="CONSERVED FUNGAL PROTEIN (AFU_ORTHOLOGUE AFUA_1G14230)"/>
    <property type="match status" value="1"/>
</dbReference>
<keyword evidence="3" id="KW-1185">Reference proteome</keyword>
<name>A0A4R8DR26_9BACT</name>
<gene>
    <name evidence="2" type="ORF">EDB95_1647</name>
</gene>
<organism evidence="2 3">
    <name type="scientific">Dinghuibacter silviterrae</name>
    <dbReference type="NCBI Taxonomy" id="1539049"/>
    <lineage>
        <taxon>Bacteria</taxon>
        <taxon>Pseudomonadati</taxon>
        <taxon>Bacteroidota</taxon>
        <taxon>Chitinophagia</taxon>
        <taxon>Chitinophagales</taxon>
        <taxon>Chitinophagaceae</taxon>
        <taxon>Dinghuibacter</taxon>
    </lineage>
</organism>
<evidence type="ECO:0000313" key="3">
    <source>
        <dbReference type="Proteomes" id="UP000294498"/>
    </source>
</evidence>
<dbReference type="InterPro" id="IPR021851">
    <property type="entry name" value="DUF3455"/>
</dbReference>
<feature type="chain" id="PRO_5020414573" evidence="1">
    <location>
        <begin position="19"/>
        <end position="171"/>
    </location>
</feature>
<dbReference type="PANTHER" id="PTHR35567">
    <property type="entry name" value="MALATE DEHYDROGENASE (AFU_ORTHOLOGUE AFUA_2G13800)"/>
    <property type="match status" value="1"/>
</dbReference>
<evidence type="ECO:0000256" key="1">
    <source>
        <dbReference type="SAM" id="SignalP"/>
    </source>
</evidence>
<sequence>MTRLILCLGLLCAGAARAQTIPSALAVPAGNKLILHAYAKGVQVYVCTQDPKDTTHYVWTFTEPQATLYADRDYKTDIGKHYLGATGQPTWESTDGSKVSAVKVQQVPDAASIPWLLLKAASTGGSGALSATTYVQRLRTTGGEPAEADARHKGEKIRVPYTAEYLFYGPQ</sequence>
<dbReference type="EMBL" id="SODV01000001">
    <property type="protein sequence ID" value="TDX00622.1"/>
    <property type="molecule type" value="Genomic_DNA"/>
</dbReference>
<accession>A0A4R8DR26</accession>